<comment type="caution">
    <text evidence="2">The sequence shown here is derived from an EMBL/GenBank/DDBJ whole genome shotgun (WGS) entry which is preliminary data.</text>
</comment>
<dbReference type="Proteomes" id="UP000433104">
    <property type="component" value="Unassembled WGS sequence"/>
</dbReference>
<dbReference type="EMBL" id="WTYW01000001">
    <property type="protein sequence ID" value="MXO84751.1"/>
    <property type="molecule type" value="Genomic_DNA"/>
</dbReference>
<reference evidence="2 3" key="1">
    <citation type="submission" date="2019-12" db="EMBL/GenBank/DDBJ databases">
        <title>Genomic-based taxomic classification of the family Erythrobacteraceae.</title>
        <authorList>
            <person name="Xu L."/>
        </authorList>
    </citation>
    <scope>NUCLEOTIDE SEQUENCE [LARGE SCALE GENOMIC DNA]</scope>
    <source>
        <strain evidence="2 3">MCCC 1A09962</strain>
    </source>
</reference>
<evidence type="ECO:0000313" key="2">
    <source>
        <dbReference type="EMBL" id="MXO84751.1"/>
    </source>
</evidence>
<dbReference type="InterPro" id="IPR009061">
    <property type="entry name" value="DNA-bd_dom_put_sf"/>
</dbReference>
<sequence>MVLEDFPPNMRTRQAALYLDISESLLEKLRVVGGGPPYAKIGRSVVYRRHALDAWLLESELTSTSDRQLAA</sequence>
<evidence type="ECO:0000313" key="3">
    <source>
        <dbReference type="Proteomes" id="UP000433104"/>
    </source>
</evidence>
<gene>
    <name evidence="2" type="ORF">GRI38_01710</name>
</gene>
<proteinExistence type="predicted"/>
<feature type="domain" description="Helix-turn-helix" evidence="1">
    <location>
        <begin position="11"/>
        <end position="57"/>
    </location>
</feature>
<evidence type="ECO:0000259" key="1">
    <source>
        <dbReference type="Pfam" id="PF12728"/>
    </source>
</evidence>
<dbReference type="OrthoDB" id="9806994at2"/>
<keyword evidence="3" id="KW-1185">Reference proteome</keyword>
<dbReference type="Pfam" id="PF12728">
    <property type="entry name" value="HTH_17"/>
    <property type="match status" value="1"/>
</dbReference>
<protein>
    <submittedName>
        <fullName evidence="2">Helix-turn-helix domain-containing protein</fullName>
    </submittedName>
</protein>
<dbReference type="InterPro" id="IPR041657">
    <property type="entry name" value="HTH_17"/>
</dbReference>
<organism evidence="2 3">
    <name type="scientific">Parapontixanthobacter aurantiacus</name>
    <dbReference type="NCBI Taxonomy" id="1463599"/>
    <lineage>
        <taxon>Bacteria</taxon>
        <taxon>Pseudomonadati</taxon>
        <taxon>Pseudomonadota</taxon>
        <taxon>Alphaproteobacteria</taxon>
        <taxon>Sphingomonadales</taxon>
        <taxon>Erythrobacteraceae</taxon>
        <taxon>Parapontixanthobacter</taxon>
    </lineage>
</organism>
<accession>A0A844Z842</accession>
<name>A0A844Z842_9SPHN</name>
<dbReference type="SUPFAM" id="SSF46955">
    <property type="entry name" value="Putative DNA-binding domain"/>
    <property type="match status" value="1"/>
</dbReference>
<dbReference type="AlphaFoldDB" id="A0A844Z842"/>